<protein>
    <recommendedName>
        <fullName evidence="3">DNA polymerase III beta sliding clamp central domain-containing protein</fullName>
    </recommendedName>
</protein>
<proteinExistence type="predicted"/>
<dbReference type="EMBL" id="RCUX01000013">
    <property type="protein sequence ID" value="RLP73656.1"/>
    <property type="molecule type" value="Genomic_DNA"/>
</dbReference>
<dbReference type="AlphaFoldDB" id="A0A3L7A036"/>
<evidence type="ECO:0000313" key="1">
    <source>
        <dbReference type="EMBL" id="RLP73656.1"/>
    </source>
</evidence>
<gene>
    <name evidence="1" type="ORF">D9V32_14085</name>
</gene>
<dbReference type="InterPro" id="IPR046938">
    <property type="entry name" value="DNA_clamp_sf"/>
</dbReference>
<dbReference type="SUPFAM" id="SSF55979">
    <property type="entry name" value="DNA clamp"/>
    <property type="match status" value="1"/>
</dbReference>
<keyword evidence="2" id="KW-1185">Reference proteome</keyword>
<accession>A0A3L7A036</accession>
<comment type="caution">
    <text evidence="1">The sequence shown here is derived from an EMBL/GenBank/DDBJ whole genome shotgun (WGS) entry which is preliminary data.</text>
</comment>
<dbReference type="Proteomes" id="UP000272503">
    <property type="component" value="Unassembled WGS sequence"/>
</dbReference>
<name>A0A3L7A036_9MICO</name>
<sequence length="217" mass="23453">MVAGVVAAASSDDITPVICTVQWMLEPGELRLVATDRYRVHTAVVPVDYVGEPVSFLASRELMIWLQKNATTFERLYRNRAPVSPAPSATAPVVVSFTSPSPDSPTDAGTIGFTVMSPEPGGSLSRSEAAVRGNFPPVLRLIEDARKAEFYPSEFVLKTKFMTDVGKLAQSPTDEPRLRSTKSEATSKPGVVLLSFRSNGVGDVYAEALLQPNLLLR</sequence>
<evidence type="ECO:0000313" key="2">
    <source>
        <dbReference type="Proteomes" id="UP000272503"/>
    </source>
</evidence>
<evidence type="ECO:0008006" key="3">
    <source>
        <dbReference type="Google" id="ProtNLM"/>
    </source>
</evidence>
<dbReference type="OrthoDB" id="5117865at2"/>
<organism evidence="1 2">
    <name type="scientific">Mycetocola tolaasinivorans</name>
    <dbReference type="NCBI Taxonomy" id="76635"/>
    <lineage>
        <taxon>Bacteria</taxon>
        <taxon>Bacillati</taxon>
        <taxon>Actinomycetota</taxon>
        <taxon>Actinomycetes</taxon>
        <taxon>Micrococcales</taxon>
        <taxon>Microbacteriaceae</taxon>
        <taxon>Mycetocola</taxon>
    </lineage>
</organism>
<reference evidence="1 2" key="1">
    <citation type="submission" date="2018-10" db="EMBL/GenBank/DDBJ databases">
        <authorList>
            <person name="Li J."/>
        </authorList>
    </citation>
    <scope>NUCLEOTIDE SEQUENCE [LARGE SCALE GENOMIC DNA]</scope>
    <source>
        <strain evidence="1 2">IF 016277</strain>
    </source>
</reference>
<dbReference type="Gene3D" id="3.10.150.10">
    <property type="entry name" value="DNA Polymerase III, subunit A, domain 2"/>
    <property type="match status" value="1"/>
</dbReference>